<dbReference type="Gene3D" id="3.40.1090.10">
    <property type="entry name" value="Cytosolic phospholipase A2 catalytic domain"/>
    <property type="match status" value="1"/>
</dbReference>
<feature type="transmembrane region" description="Helical" evidence="1">
    <location>
        <begin position="269"/>
        <end position="288"/>
    </location>
</feature>
<feature type="transmembrane region" description="Helical" evidence="1">
    <location>
        <begin position="163"/>
        <end position="186"/>
    </location>
</feature>
<dbReference type="SUPFAM" id="SSF52151">
    <property type="entry name" value="FabD/lysophospholipase-like"/>
    <property type="match status" value="2"/>
</dbReference>
<dbReference type="GO" id="GO:0004623">
    <property type="term" value="F:phospholipase A2 activity"/>
    <property type="evidence" value="ECO:0007669"/>
    <property type="project" value="TreeGrafter"/>
</dbReference>
<keyword evidence="3" id="KW-1185">Reference proteome</keyword>
<keyword evidence="1" id="KW-0812">Transmembrane</keyword>
<evidence type="ECO:0000313" key="2">
    <source>
        <dbReference type="EMBL" id="MCP1675542.1"/>
    </source>
</evidence>
<feature type="transmembrane region" description="Helical" evidence="1">
    <location>
        <begin position="439"/>
        <end position="458"/>
    </location>
</feature>
<dbReference type="InterPro" id="IPR016035">
    <property type="entry name" value="Acyl_Trfase/lysoPLipase"/>
</dbReference>
<feature type="transmembrane region" description="Helical" evidence="1">
    <location>
        <begin position="206"/>
        <end position="226"/>
    </location>
</feature>
<feature type="transmembrane region" description="Helical" evidence="1">
    <location>
        <begin position="321"/>
        <end position="351"/>
    </location>
</feature>
<dbReference type="PANTHER" id="PTHR10728:SF40">
    <property type="entry name" value="PATATIN FAMILY PROTEIN"/>
    <property type="match status" value="1"/>
</dbReference>
<feature type="transmembrane region" description="Helical" evidence="1">
    <location>
        <begin position="357"/>
        <end position="376"/>
    </location>
</feature>
<proteinExistence type="predicted"/>
<accession>A0AAE3G542</accession>
<feature type="transmembrane region" description="Helical" evidence="1">
    <location>
        <begin position="397"/>
        <end position="419"/>
    </location>
</feature>
<dbReference type="EMBL" id="JALJXV010000006">
    <property type="protein sequence ID" value="MCP1675542.1"/>
    <property type="molecule type" value="Genomic_DNA"/>
</dbReference>
<reference evidence="2" key="1">
    <citation type="submission" date="2022-03" db="EMBL/GenBank/DDBJ databases">
        <title>Genomic Encyclopedia of Type Strains, Phase III (KMG-III): the genomes of soil and plant-associated and newly described type strains.</title>
        <authorList>
            <person name="Whitman W."/>
        </authorList>
    </citation>
    <scope>NUCLEOTIDE SEQUENCE</scope>
    <source>
        <strain evidence="2">ANL 6-2</strain>
    </source>
</reference>
<keyword evidence="1" id="KW-0472">Membrane</keyword>
<gene>
    <name evidence="2" type="ORF">J2T57_002692</name>
</gene>
<protein>
    <recommendedName>
        <fullName evidence="4">PNPLA domain-containing protein</fullName>
    </recommendedName>
</protein>
<keyword evidence="1" id="KW-1133">Transmembrane helix</keyword>
<name>A0AAE3G542_9GAMM</name>
<sequence length="909" mass="98696">MGGQQSYPDALARQEQARLAMRRAAAGLDGTKPVIAMGLSGGGIRSATFALGFFQGLARHGLVRHVDYLSTVSGGGYFGAFLGRLYGREALRSVDDVEALLAGPRLAREGPSAAGIARDPGSTYRDDVLRYLRENGRYLSPNGSGDTLLGGAILLRNLVSLHVTLAFFTLLALLALQLPYILFGLIDGVRTPLLRIHEPVLVSPYVVPALAALALLVIPSGWAYWLVGHARGVTRRELRLQLAGPVLLVLLAGFAIHLFELQGRSPASLLAWTLGLIGIITLVMAGMVDRQMLRRWRLRRPGERNPADEQASRQRQKISQLYLLLLLVFVALLVITLVDSAGASIFWWLFAAEGLDIGLTGLFAGGAGLVGVLAAVQQLVTRFVPRTEKRPPAPKLVIAWAIAIVLLATYLLVMSTVAHGISQGYRMLTPAVAADVGAIALRAGFAVFVLGLVVSLLGQLHGFVNRSGHHALYMARLTRAYLGASNPRRHRGPDRSVLHVVEDDDVALADYHAPLGEAAGAAWRAMPLHLINVTVNETIDGRSQLQQRDRKGIGLAFGPCGMSLGVRHHALFPVAGSEGGADADSCTVLPEDASAYRVFEFRRRGDEPRCAWERLSIGALVSISGAAFSTGLGSRTSLPISVLSALANIRLGYWWYSGIDPALRGDNQPRRSAARRLLERAFPVYSFLMAEMLARFRGTSLAHWYLSDGGHFENLGGYELIRRRPGVMVLVDAEADPDYTYHGLAGLIRKARLDFDADIRFLGVEELAALNVGHLFGSLEQLRRQRNRNETVTASGAADAPARSLRHFALARIAYADENTGTAGGEHWLVYVKPTLTGAEPADLAEYHASNPSFPHQPTSDQFFDENQWESYRMLGEYMADLLSREPVRGDGSWHFASRLRGAQAGHAC</sequence>
<dbReference type="AlphaFoldDB" id="A0AAE3G542"/>
<dbReference type="GO" id="GO:0046475">
    <property type="term" value="P:glycerophospholipid catabolic process"/>
    <property type="evidence" value="ECO:0007669"/>
    <property type="project" value="TreeGrafter"/>
</dbReference>
<feature type="transmembrane region" description="Helical" evidence="1">
    <location>
        <begin position="238"/>
        <end position="257"/>
    </location>
</feature>
<organism evidence="2 3">
    <name type="scientific">Natronocella acetinitrilica</name>
    <dbReference type="NCBI Taxonomy" id="414046"/>
    <lineage>
        <taxon>Bacteria</taxon>
        <taxon>Pseudomonadati</taxon>
        <taxon>Pseudomonadota</taxon>
        <taxon>Gammaproteobacteria</taxon>
        <taxon>Chromatiales</taxon>
        <taxon>Ectothiorhodospiraceae</taxon>
        <taxon>Natronocella</taxon>
    </lineage>
</organism>
<evidence type="ECO:0000256" key="1">
    <source>
        <dbReference type="SAM" id="Phobius"/>
    </source>
</evidence>
<dbReference type="PANTHER" id="PTHR10728">
    <property type="entry name" value="CYTOSOLIC PHOSPHOLIPASE A2"/>
    <property type="match status" value="1"/>
</dbReference>
<dbReference type="Proteomes" id="UP001205843">
    <property type="component" value="Unassembled WGS sequence"/>
</dbReference>
<comment type="caution">
    <text evidence="2">The sequence shown here is derived from an EMBL/GenBank/DDBJ whole genome shotgun (WGS) entry which is preliminary data.</text>
</comment>
<dbReference type="GO" id="GO:0005829">
    <property type="term" value="C:cytosol"/>
    <property type="evidence" value="ECO:0007669"/>
    <property type="project" value="TreeGrafter"/>
</dbReference>
<evidence type="ECO:0008006" key="4">
    <source>
        <dbReference type="Google" id="ProtNLM"/>
    </source>
</evidence>
<evidence type="ECO:0000313" key="3">
    <source>
        <dbReference type="Proteomes" id="UP001205843"/>
    </source>
</evidence>
<feature type="transmembrane region" description="Helical" evidence="1">
    <location>
        <begin position="611"/>
        <end position="632"/>
    </location>
</feature>